<dbReference type="AlphaFoldDB" id="A0A6J7SKQ3"/>
<protein>
    <submittedName>
        <fullName evidence="1">Unannotated protein</fullName>
    </submittedName>
</protein>
<sequence>MTDFNLRKTVVALPAKRCGGHAALDTSQRIEGIEIVDALGPTHRVLGHLGRLRQRSAAPVVVESAERALTGTAEDLACGIGRETSEGMACREQHGSGCESMTPEVADLEDA</sequence>
<proteinExistence type="predicted"/>
<evidence type="ECO:0000313" key="1">
    <source>
        <dbReference type="EMBL" id="CAB5040938.1"/>
    </source>
</evidence>
<dbReference type="EMBL" id="CAFBPU010000089">
    <property type="protein sequence ID" value="CAB5040938.1"/>
    <property type="molecule type" value="Genomic_DNA"/>
</dbReference>
<name>A0A6J7SKQ3_9ZZZZ</name>
<accession>A0A6J7SKQ3</accession>
<gene>
    <name evidence="1" type="ORF">UFOPK4150_02413</name>
</gene>
<organism evidence="1">
    <name type="scientific">freshwater metagenome</name>
    <dbReference type="NCBI Taxonomy" id="449393"/>
    <lineage>
        <taxon>unclassified sequences</taxon>
        <taxon>metagenomes</taxon>
        <taxon>ecological metagenomes</taxon>
    </lineage>
</organism>
<reference evidence="1" key="1">
    <citation type="submission" date="2020-05" db="EMBL/GenBank/DDBJ databases">
        <authorList>
            <person name="Chiriac C."/>
            <person name="Salcher M."/>
            <person name="Ghai R."/>
            <person name="Kavagutti S V."/>
        </authorList>
    </citation>
    <scope>NUCLEOTIDE SEQUENCE</scope>
</reference>